<dbReference type="PANTHER" id="PTHR34580">
    <property type="match status" value="1"/>
</dbReference>
<dbReference type="SUPFAM" id="SSF46785">
    <property type="entry name" value="Winged helix' DNA-binding domain"/>
    <property type="match status" value="1"/>
</dbReference>
<dbReference type="PIRSF" id="PIRSF016838">
    <property type="entry name" value="PafC"/>
    <property type="match status" value="1"/>
</dbReference>
<dbReference type="PROSITE" id="PS52050">
    <property type="entry name" value="WYL"/>
    <property type="match status" value="1"/>
</dbReference>
<dbReference type="Gene3D" id="1.10.10.10">
    <property type="entry name" value="Winged helix-like DNA-binding domain superfamily/Winged helix DNA-binding domain"/>
    <property type="match status" value="1"/>
</dbReference>
<dbReference type="InterPro" id="IPR001034">
    <property type="entry name" value="DeoR_HTH"/>
</dbReference>
<comment type="caution">
    <text evidence="4">The sequence shown here is derived from an EMBL/GenBank/DDBJ whole genome shotgun (WGS) entry which is preliminary data.</text>
</comment>
<dbReference type="InterPro" id="IPR026881">
    <property type="entry name" value="WYL_dom"/>
</dbReference>
<keyword evidence="5" id="KW-1185">Reference proteome</keyword>
<feature type="domain" description="HTH deoR-type" evidence="3">
    <location>
        <begin position="10"/>
        <end position="69"/>
    </location>
</feature>
<dbReference type="InterPro" id="IPR036388">
    <property type="entry name" value="WH-like_DNA-bd_sf"/>
</dbReference>
<proteinExistence type="predicted"/>
<evidence type="ECO:0000259" key="3">
    <source>
        <dbReference type="PROSITE" id="PS51000"/>
    </source>
</evidence>
<dbReference type="Pfam" id="PF08279">
    <property type="entry name" value="HTH_11"/>
    <property type="match status" value="1"/>
</dbReference>
<dbReference type="InterPro" id="IPR051534">
    <property type="entry name" value="CBASS_pafABC_assoc_protein"/>
</dbReference>
<dbReference type="PANTHER" id="PTHR34580:SF1">
    <property type="entry name" value="PROTEIN PAFC"/>
    <property type="match status" value="1"/>
</dbReference>
<dbReference type="InterPro" id="IPR013196">
    <property type="entry name" value="HTH_11"/>
</dbReference>
<dbReference type="InterPro" id="IPR036390">
    <property type="entry name" value="WH_DNA-bd_sf"/>
</dbReference>
<dbReference type="Pfam" id="PF25583">
    <property type="entry name" value="WCX"/>
    <property type="match status" value="1"/>
</dbReference>
<evidence type="ECO:0000313" key="5">
    <source>
        <dbReference type="Proteomes" id="UP001500804"/>
    </source>
</evidence>
<dbReference type="Proteomes" id="UP001500804">
    <property type="component" value="Unassembled WGS sequence"/>
</dbReference>
<dbReference type="Pfam" id="PF13280">
    <property type="entry name" value="WYL"/>
    <property type="match status" value="1"/>
</dbReference>
<organism evidence="4 5">
    <name type="scientific">Pseudonocardia adelaidensis</name>
    <dbReference type="NCBI Taxonomy" id="648754"/>
    <lineage>
        <taxon>Bacteria</taxon>
        <taxon>Bacillati</taxon>
        <taxon>Actinomycetota</taxon>
        <taxon>Actinomycetes</taxon>
        <taxon>Pseudonocardiales</taxon>
        <taxon>Pseudonocardiaceae</taxon>
        <taxon>Pseudonocardia</taxon>
    </lineage>
</organism>
<name>A0ABP9NL62_9PSEU</name>
<dbReference type="InterPro" id="IPR057727">
    <property type="entry name" value="WCX_dom"/>
</dbReference>
<reference evidence="5" key="1">
    <citation type="journal article" date="2019" name="Int. J. Syst. Evol. Microbiol.">
        <title>The Global Catalogue of Microorganisms (GCM) 10K type strain sequencing project: providing services to taxonomists for standard genome sequencing and annotation.</title>
        <authorList>
            <consortium name="The Broad Institute Genomics Platform"/>
            <consortium name="The Broad Institute Genome Sequencing Center for Infectious Disease"/>
            <person name="Wu L."/>
            <person name="Ma J."/>
        </authorList>
    </citation>
    <scope>NUCLEOTIDE SEQUENCE [LARGE SCALE GENOMIC DNA]</scope>
    <source>
        <strain evidence="5">JCM 18302</strain>
    </source>
</reference>
<accession>A0ABP9NL62</accession>
<protein>
    <submittedName>
        <fullName evidence="4">YafY family protein</fullName>
    </submittedName>
</protein>
<dbReference type="PROSITE" id="PS51000">
    <property type="entry name" value="HTH_DEOR_2"/>
    <property type="match status" value="1"/>
</dbReference>
<keyword evidence="2" id="KW-0804">Transcription</keyword>
<sequence length="327" mass="35656">MYLWHPPDVRADRLLSLVLLLQHRGRMSATELARELEVSPRTVLRDIEALSTAGVPVYAERGRHGGFALLPGYTTDLTGLTSEEALALVVAGSRAKASAPGMAPALASAMRKVVAALPERHRDSTTEAAGRILVRPDGMIQRPAEAPDECALLGVVRRAVFAGRRLRIRYAAGDGEPGWRTVDPVGLVSARGQWYLLATRDGADRTYRVSRMREVEELAEPADRPPGLDLERVWEERRARFSAGFPDLTAVVRVRDTARARLVARARQVHTERPDGPGWLRLEIDFGGLDHALALIWALGPDAEVVGPQPLRAAVAERAAATAARYG</sequence>
<gene>
    <name evidence="4" type="ORF">GCM10023320_34860</name>
</gene>
<dbReference type="EMBL" id="BAABJO010000011">
    <property type="protein sequence ID" value="GAA5123284.1"/>
    <property type="molecule type" value="Genomic_DNA"/>
</dbReference>
<keyword evidence="1" id="KW-0805">Transcription regulation</keyword>
<evidence type="ECO:0000313" key="4">
    <source>
        <dbReference type="EMBL" id="GAA5123284.1"/>
    </source>
</evidence>
<dbReference type="InterPro" id="IPR028349">
    <property type="entry name" value="PafC-like"/>
</dbReference>
<evidence type="ECO:0000256" key="2">
    <source>
        <dbReference type="ARBA" id="ARBA00023163"/>
    </source>
</evidence>
<evidence type="ECO:0000256" key="1">
    <source>
        <dbReference type="ARBA" id="ARBA00023015"/>
    </source>
</evidence>